<dbReference type="EMBL" id="AUZZ01005904">
    <property type="protein sequence ID" value="EQD47947.1"/>
    <property type="molecule type" value="Genomic_DNA"/>
</dbReference>
<dbReference type="PANTHER" id="PTHR43334:SF1">
    <property type="entry name" value="3-HYDROXYPROPIONATE--COA LIGASE [ADP-FORMING]"/>
    <property type="match status" value="1"/>
</dbReference>
<proteinExistence type="predicted"/>
<dbReference type="SUPFAM" id="SSF52210">
    <property type="entry name" value="Succinyl-CoA synthetase domains"/>
    <property type="match status" value="2"/>
</dbReference>
<feature type="non-terminal residue" evidence="5">
    <location>
        <position position="201"/>
    </location>
</feature>
<sequence length="201" mass="20811">MRDPVRFRQALDLAARRDVPVVALKVGREALARAMVTAHSGALAGADLVFDAVCDAHGVLRVDTLDAMLDTVELLATGRRAGPGGLAAVHDSGGERAMLIDAAARVGVPFAAISDATRGRLAAVLEPGLPAVNPLDAWGTGNGADTLYQDCCTILLDDPATALLALVVDLTHEQDPEHEYAGTLLRVAPTTEPPGGAPQQL</sequence>
<keyword evidence="3" id="KW-0067">ATP-binding</keyword>
<reference evidence="5" key="2">
    <citation type="journal article" date="2014" name="ISME J.">
        <title>Microbial stratification in low pH oxic and suboxic macroscopic growths along an acid mine drainage.</title>
        <authorList>
            <person name="Mendez-Garcia C."/>
            <person name="Mesa V."/>
            <person name="Sprenger R.R."/>
            <person name="Richter M."/>
            <person name="Diez M.S."/>
            <person name="Solano J."/>
            <person name="Bargiela R."/>
            <person name="Golyshina O.V."/>
            <person name="Manteca A."/>
            <person name="Ramos J.L."/>
            <person name="Gallego J.R."/>
            <person name="Llorente I."/>
            <person name="Martins Dos Santos V.A."/>
            <person name="Jensen O.N."/>
            <person name="Pelaez A.I."/>
            <person name="Sanchez J."/>
            <person name="Ferrer M."/>
        </authorList>
    </citation>
    <scope>NUCLEOTIDE SEQUENCE</scope>
</reference>
<dbReference type="InterPro" id="IPR032875">
    <property type="entry name" value="Succ_CoA_lig_flav_dom"/>
</dbReference>
<feature type="domain" description="Succinyl-CoA synthetase-like flavodoxin" evidence="4">
    <location>
        <begin position="1"/>
        <end position="75"/>
    </location>
</feature>
<gene>
    <name evidence="5" type="ORF">B2A_08209</name>
</gene>
<name>T0ZTR3_9ZZZZ</name>
<dbReference type="AlphaFoldDB" id="T0ZTR3"/>
<evidence type="ECO:0000256" key="3">
    <source>
        <dbReference type="ARBA" id="ARBA00022840"/>
    </source>
</evidence>
<dbReference type="Pfam" id="PF13607">
    <property type="entry name" value="Succ_CoA_lig"/>
    <property type="match status" value="1"/>
</dbReference>
<dbReference type="PANTHER" id="PTHR43334">
    <property type="entry name" value="ACETATE--COA LIGASE [ADP-FORMING]"/>
    <property type="match status" value="1"/>
</dbReference>
<protein>
    <submittedName>
        <fullName evidence="5">CoA-binding domain-containing protein</fullName>
    </submittedName>
</protein>
<reference evidence="5" key="1">
    <citation type="submission" date="2013-08" db="EMBL/GenBank/DDBJ databases">
        <authorList>
            <person name="Mendez C."/>
            <person name="Richter M."/>
            <person name="Ferrer M."/>
            <person name="Sanchez J."/>
        </authorList>
    </citation>
    <scope>NUCLEOTIDE SEQUENCE</scope>
</reference>
<dbReference type="GO" id="GO:0005524">
    <property type="term" value="F:ATP binding"/>
    <property type="evidence" value="ECO:0007669"/>
    <property type="project" value="UniProtKB-KW"/>
</dbReference>
<organism evidence="5">
    <name type="scientific">mine drainage metagenome</name>
    <dbReference type="NCBI Taxonomy" id="410659"/>
    <lineage>
        <taxon>unclassified sequences</taxon>
        <taxon>metagenomes</taxon>
        <taxon>ecological metagenomes</taxon>
    </lineage>
</organism>
<dbReference type="GO" id="GO:0016874">
    <property type="term" value="F:ligase activity"/>
    <property type="evidence" value="ECO:0007669"/>
    <property type="project" value="UniProtKB-KW"/>
</dbReference>
<accession>T0ZTR3</accession>
<dbReference type="InterPro" id="IPR051538">
    <property type="entry name" value="Acyl-CoA_Synth/Transferase"/>
</dbReference>
<evidence type="ECO:0000256" key="1">
    <source>
        <dbReference type="ARBA" id="ARBA00022598"/>
    </source>
</evidence>
<evidence type="ECO:0000256" key="2">
    <source>
        <dbReference type="ARBA" id="ARBA00022741"/>
    </source>
</evidence>
<comment type="caution">
    <text evidence="5">The sequence shown here is derived from an EMBL/GenBank/DDBJ whole genome shotgun (WGS) entry which is preliminary data.</text>
</comment>
<keyword evidence="2" id="KW-0547">Nucleotide-binding</keyword>
<dbReference type="Gene3D" id="3.40.50.261">
    <property type="entry name" value="Succinyl-CoA synthetase domains"/>
    <property type="match status" value="2"/>
</dbReference>
<keyword evidence="1" id="KW-0436">Ligase</keyword>
<dbReference type="InterPro" id="IPR016102">
    <property type="entry name" value="Succinyl-CoA_synth-like"/>
</dbReference>
<evidence type="ECO:0000313" key="5">
    <source>
        <dbReference type="EMBL" id="EQD47947.1"/>
    </source>
</evidence>
<evidence type="ECO:0000259" key="4">
    <source>
        <dbReference type="Pfam" id="PF13607"/>
    </source>
</evidence>